<dbReference type="Proteomes" id="UP001347796">
    <property type="component" value="Unassembled WGS sequence"/>
</dbReference>
<gene>
    <name evidence="13" type="ORF">SNE40_010171</name>
</gene>
<feature type="domain" description="Adenosine/AMP deaminase N-terminal" evidence="12">
    <location>
        <begin position="16"/>
        <end position="100"/>
    </location>
</feature>
<dbReference type="GO" id="GO:0004000">
    <property type="term" value="F:adenosine deaminase activity"/>
    <property type="evidence" value="ECO:0007669"/>
    <property type="project" value="InterPro"/>
</dbReference>
<dbReference type="EC" id="3.5.4.4" evidence="4"/>
<organism evidence="13 14">
    <name type="scientific">Patella caerulea</name>
    <name type="common">Rayed Mediterranean limpet</name>
    <dbReference type="NCBI Taxonomy" id="87958"/>
    <lineage>
        <taxon>Eukaryota</taxon>
        <taxon>Metazoa</taxon>
        <taxon>Spiralia</taxon>
        <taxon>Lophotrochozoa</taxon>
        <taxon>Mollusca</taxon>
        <taxon>Gastropoda</taxon>
        <taxon>Patellogastropoda</taxon>
        <taxon>Patelloidea</taxon>
        <taxon>Patellidae</taxon>
        <taxon>Patella</taxon>
    </lineage>
</organism>
<evidence type="ECO:0000256" key="1">
    <source>
        <dbReference type="ARBA" id="ARBA00001947"/>
    </source>
</evidence>
<dbReference type="InterPro" id="IPR006330">
    <property type="entry name" value="Ado/ade_deaminase"/>
</dbReference>
<dbReference type="Pfam" id="PF08451">
    <property type="entry name" value="A_deaminase_N"/>
    <property type="match status" value="1"/>
</dbReference>
<dbReference type="InterPro" id="IPR006331">
    <property type="entry name" value="ADGF"/>
</dbReference>
<evidence type="ECO:0000259" key="12">
    <source>
        <dbReference type="Pfam" id="PF08451"/>
    </source>
</evidence>
<dbReference type="GO" id="GO:0006154">
    <property type="term" value="P:adenosine catabolic process"/>
    <property type="evidence" value="ECO:0007669"/>
    <property type="project" value="InterPro"/>
</dbReference>
<sequence>MMKYLYFALYLFGIALTSTTSTTLNAYLEERERLITEEKRERIGSNLVLTEKELQVNGIFMDERKKTIKSAIFNNTIFPPALNFFKTKHLIDESLIFQMISKMPKGGALHTHSTSLVSTDWLVQNITYRPNCYMCRTFDDKYRFRFFEVAPFNPECPWESIAALRRESVNVAEFDKSLYDKFSVVINDPEIQHVTVNDVWDDFKEAFTMIDGLIQHTPVFIDYIEQAMEEFLQDNVQYLEIRADLPMLYNLDGSKYSRSYCMAIYQRQLRKFKLRHPGFSGFKIIVAGDRYLPRSAIWADLQLAETLNHYYPELMAGYDLVFQEGRGNPHLFYINELLAVNNLSYFFHSGETNWQGTSIDNNLVDAILLNTTRIGHGFAISKHPAILQATKERGIAIEVNPISNQVLHLVHDLRNHPAAMLISQNYPVVISSDDPAVWDATPLSHDFYETFMALCGQNDDIRVLKQLALNSLKYSVMSPEDKERAIALWHQHWAVFLDEVLAMTSSI</sequence>
<dbReference type="AlphaFoldDB" id="A0AAN8JXE4"/>
<dbReference type="NCBIfam" id="TIGR01431">
    <property type="entry name" value="adm_rel"/>
    <property type="match status" value="1"/>
</dbReference>
<evidence type="ECO:0000256" key="10">
    <source>
        <dbReference type="SAM" id="SignalP"/>
    </source>
</evidence>
<dbReference type="SUPFAM" id="SSF51556">
    <property type="entry name" value="Metallo-dependent hydrolases"/>
    <property type="match status" value="1"/>
</dbReference>
<dbReference type="FunFam" id="3.20.20.140:FF:000017">
    <property type="entry name" value="Adenosine deaminase 2"/>
    <property type="match status" value="1"/>
</dbReference>
<dbReference type="PANTHER" id="PTHR11409:SF39">
    <property type="entry name" value="ADENOSINE DEAMINASE 2"/>
    <property type="match status" value="1"/>
</dbReference>
<dbReference type="GO" id="GO:0005615">
    <property type="term" value="C:extracellular space"/>
    <property type="evidence" value="ECO:0007669"/>
    <property type="project" value="InterPro"/>
</dbReference>
<evidence type="ECO:0000256" key="4">
    <source>
        <dbReference type="ARBA" id="ARBA00012784"/>
    </source>
</evidence>
<dbReference type="Pfam" id="PF00962">
    <property type="entry name" value="A_deaminase"/>
    <property type="match status" value="1"/>
</dbReference>
<evidence type="ECO:0000256" key="3">
    <source>
        <dbReference type="ARBA" id="ARBA00006083"/>
    </source>
</evidence>
<name>A0AAN8JXE4_PATCE</name>
<dbReference type="GO" id="GO:0046872">
    <property type="term" value="F:metal ion binding"/>
    <property type="evidence" value="ECO:0007669"/>
    <property type="project" value="UniProtKB-KW"/>
</dbReference>
<evidence type="ECO:0000256" key="8">
    <source>
        <dbReference type="ARBA" id="ARBA00022801"/>
    </source>
</evidence>
<evidence type="ECO:0000313" key="14">
    <source>
        <dbReference type="Proteomes" id="UP001347796"/>
    </source>
</evidence>
<comment type="cofactor">
    <cofactor evidence="1">
        <name>Zn(2+)</name>
        <dbReference type="ChEBI" id="CHEBI:29105"/>
    </cofactor>
</comment>
<feature type="signal peptide" evidence="10">
    <location>
        <begin position="1"/>
        <end position="21"/>
    </location>
</feature>
<comment type="subcellular location">
    <subcellularLocation>
        <location evidence="2">Secreted</location>
    </subcellularLocation>
</comment>
<dbReference type="InterPro" id="IPR032466">
    <property type="entry name" value="Metal_Hydrolase"/>
</dbReference>
<dbReference type="GO" id="GO:0046103">
    <property type="term" value="P:inosine biosynthetic process"/>
    <property type="evidence" value="ECO:0007669"/>
    <property type="project" value="TreeGrafter"/>
</dbReference>
<protein>
    <recommendedName>
        <fullName evidence="4">adenosine deaminase</fullName>
        <ecNumber evidence="4">3.5.4.4</ecNumber>
    </recommendedName>
</protein>
<evidence type="ECO:0000256" key="2">
    <source>
        <dbReference type="ARBA" id="ARBA00004613"/>
    </source>
</evidence>
<evidence type="ECO:0000256" key="5">
    <source>
        <dbReference type="ARBA" id="ARBA00022525"/>
    </source>
</evidence>
<comment type="catalytic activity">
    <reaction evidence="9">
        <text>adenosine + H2O + H(+) = inosine + NH4(+)</text>
        <dbReference type="Rhea" id="RHEA:24408"/>
        <dbReference type="ChEBI" id="CHEBI:15377"/>
        <dbReference type="ChEBI" id="CHEBI:15378"/>
        <dbReference type="ChEBI" id="CHEBI:16335"/>
        <dbReference type="ChEBI" id="CHEBI:17596"/>
        <dbReference type="ChEBI" id="CHEBI:28938"/>
        <dbReference type="EC" id="3.5.4.4"/>
    </reaction>
</comment>
<dbReference type="PANTHER" id="PTHR11409">
    <property type="entry name" value="ADENOSINE DEAMINASE"/>
    <property type="match status" value="1"/>
</dbReference>
<dbReference type="Gene3D" id="3.20.20.140">
    <property type="entry name" value="Metal-dependent hydrolases"/>
    <property type="match status" value="1"/>
</dbReference>
<accession>A0AAN8JXE4</accession>
<evidence type="ECO:0000256" key="7">
    <source>
        <dbReference type="ARBA" id="ARBA00022729"/>
    </source>
</evidence>
<comment type="similarity">
    <text evidence="3">Belongs to the metallo-dependent hydrolases superfamily. Adenosine and AMP deaminases family. ADGF subfamily.</text>
</comment>
<keyword evidence="7 10" id="KW-0732">Signal</keyword>
<keyword evidence="8" id="KW-0378">Hydrolase</keyword>
<dbReference type="EMBL" id="JAZGQO010000007">
    <property type="protein sequence ID" value="KAK6182493.1"/>
    <property type="molecule type" value="Genomic_DNA"/>
</dbReference>
<evidence type="ECO:0000256" key="6">
    <source>
        <dbReference type="ARBA" id="ARBA00022723"/>
    </source>
</evidence>
<feature type="chain" id="PRO_5042811581" description="adenosine deaminase" evidence="10">
    <location>
        <begin position="22"/>
        <end position="507"/>
    </location>
</feature>
<proteinExistence type="inferred from homology"/>
<keyword evidence="14" id="KW-1185">Reference proteome</keyword>
<reference evidence="13 14" key="1">
    <citation type="submission" date="2024-01" db="EMBL/GenBank/DDBJ databases">
        <title>The genome of the rayed Mediterranean limpet Patella caerulea (Linnaeus, 1758).</title>
        <authorList>
            <person name="Anh-Thu Weber A."/>
            <person name="Halstead-Nussloch G."/>
        </authorList>
    </citation>
    <scope>NUCLEOTIDE SEQUENCE [LARGE SCALE GENOMIC DNA]</scope>
    <source>
        <strain evidence="13">AATW-2023a</strain>
        <tissue evidence="13">Whole specimen</tissue>
    </source>
</reference>
<keyword evidence="5" id="KW-0964">Secreted</keyword>
<feature type="domain" description="Adenosine deaminase" evidence="11">
    <location>
        <begin position="194"/>
        <end position="484"/>
    </location>
</feature>
<keyword evidence="6" id="KW-0479">Metal-binding</keyword>
<evidence type="ECO:0000313" key="13">
    <source>
        <dbReference type="EMBL" id="KAK6182493.1"/>
    </source>
</evidence>
<dbReference type="InterPro" id="IPR013659">
    <property type="entry name" value="A_deaminase_N"/>
</dbReference>
<dbReference type="InterPro" id="IPR001365">
    <property type="entry name" value="A_deaminase_dom"/>
</dbReference>
<comment type="caution">
    <text evidence="13">The sequence shown here is derived from an EMBL/GenBank/DDBJ whole genome shotgun (WGS) entry which is preliminary data.</text>
</comment>
<evidence type="ECO:0000256" key="9">
    <source>
        <dbReference type="ARBA" id="ARBA00047764"/>
    </source>
</evidence>
<evidence type="ECO:0000259" key="11">
    <source>
        <dbReference type="Pfam" id="PF00962"/>
    </source>
</evidence>